<dbReference type="Proteomes" id="UP000518752">
    <property type="component" value="Unassembled WGS sequence"/>
</dbReference>
<dbReference type="Pfam" id="PF10383">
    <property type="entry name" value="Clr2"/>
    <property type="match status" value="1"/>
</dbReference>
<dbReference type="GO" id="GO:0031934">
    <property type="term" value="C:mating-type region heterochromatin"/>
    <property type="evidence" value="ECO:0007669"/>
    <property type="project" value="TreeGrafter"/>
</dbReference>
<evidence type="ECO:0000259" key="3">
    <source>
        <dbReference type="Pfam" id="PF16761"/>
    </source>
</evidence>
<name>A0A8H5HQ27_9AGAR</name>
<feature type="compositionally biased region" description="Polar residues" evidence="1">
    <location>
        <begin position="682"/>
        <end position="697"/>
    </location>
</feature>
<gene>
    <name evidence="4" type="ORF">D9757_005705</name>
</gene>
<reference evidence="4 5" key="1">
    <citation type="journal article" date="2020" name="ISME J.">
        <title>Uncovering the hidden diversity of litter-decomposition mechanisms in mushroom-forming fungi.</title>
        <authorList>
            <person name="Floudas D."/>
            <person name="Bentzer J."/>
            <person name="Ahren D."/>
            <person name="Johansson T."/>
            <person name="Persson P."/>
            <person name="Tunlid A."/>
        </authorList>
    </citation>
    <scope>NUCLEOTIDE SEQUENCE [LARGE SCALE GENOMIC DNA]</scope>
    <source>
        <strain evidence="4 5">CBS 406.79</strain>
    </source>
</reference>
<evidence type="ECO:0000259" key="2">
    <source>
        <dbReference type="Pfam" id="PF10383"/>
    </source>
</evidence>
<feature type="domain" description="Cryptic loci regulator 2 N-terminal" evidence="3">
    <location>
        <begin position="81"/>
        <end position="144"/>
    </location>
</feature>
<evidence type="ECO:0000313" key="5">
    <source>
        <dbReference type="Proteomes" id="UP000518752"/>
    </source>
</evidence>
<feature type="region of interest" description="Disordered" evidence="1">
    <location>
        <begin position="816"/>
        <end position="840"/>
    </location>
</feature>
<dbReference type="GO" id="GO:0070824">
    <property type="term" value="C:SHREC complex"/>
    <property type="evidence" value="ECO:0007669"/>
    <property type="project" value="InterPro"/>
</dbReference>
<dbReference type="OrthoDB" id="2421327at2759"/>
<dbReference type="EMBL" id="JAACJN010000033">
    <property type="protein sequence ID" value="KAF5387378.1"/>
    <property type="molecule type" value="Genomic_DNA"/>
</dbReference>
<evidence type="ECO:0000256" key="1">
    <source>
        <dbReference type="SAM" id="MobiDB-lite"/>
    </source>
</evidence>
<dbReference type="PANTHER" id="PTHR38046:SF1">
    <property type="entry name" value="CRYPTIC LOCI REGULATOR 2"/>
    <property type="match status" value="1"/>
</dbReference>
<feature type="domain" description="Cryptic loci regulator 2 C-terminal" evidence="2">
    <location>
        <begin position="514"/>
        <end position="634"/>
    </location>
</feature>
<proteinExistence type="predicted"/>
<protein>
    <recommendedName>
        <fullName evidence="6">Cryptic loci regulator 2 N-terminal domain-containing protein</fullName>
    </recommendedName>
</protein>
<evidence type="ECO:0000313" key="4">
    <source>
        <dbReference type="EMBL" id="KAF5387378.1"/>
    </source>
</evidence>
<dbReference type="InterPro" id="IPR031915">
    <property type="entry name" value="Clr2_N"/>
</dbReference>
<feature type="region of interest" description="Disordered" evidence="1">
    <location>
        <begin position="609"/>
        <end position="667"/>
    </location>
</feature>
<feature type="compositionally biased region" description="Pro residues" evidence="1">
    <location>
        <begin position="654"/>
        <end position="667"/>
    </location>
</feature>
<accession>A0A8H5HQ27</accession>
<feature type="region of interest" description="Disordered" evidence="1">
    <location>
        <begin position="682"/>
        <end position="713"/>
    </location>
</feature>
<evidence type="ECO:0008006" key="6">
    <source>
        <dbReference type="Google" id="ProtNLM"/>
    </source>
</evidence>
<keyword evidence="5" id="KW-1185">Reference proteome</keyword>
<dbReference type="AlphaFoldDB" id="A0A8H5HQ27"/>
<sequence>MPTSRNANTAHILPPDPVYLSVAHSDGNVNTWPRNTERVVENGEVNYMQHIPIDEGMAVKWRVQVGAALANALNKPKGPNYVLEDWPTNYRMYIHNKGAVGSPRQDVYLFGSTHSPKFRSVPEFIPHTIWLSGDLATPCECKYCSKRKSQREITANMGERGIIEVSPGPSPSSSARPSLLKFRKPRPEASSLRSQVAYAAIQKNKLRGPSSSIVAGVYAPHDQVHDLQATHAPTALDLRRWYRNDEVVWVELDSAITGSRGNGDTIRAWPAIVEESYTRSQAEPKQSSQSEMNDTPSSNTSSHHPIESSFPGYDPDSPPWTIKQYSKYKLKLFATSCSHIVRDDQVLPYQAYMPPTELIEALQDVPLSSIRIDNEYTASFSPLPTRKPGEPFIPAPTFEESTGPYALAIQIGSQLAGFWSLTDLWDLKYSFKHVTPKLSAPTASTSSSGVGLDAVISAAAASNSISANLGPSTSYGTANISGNRHMSPEELERTKAATLGAPKPVYQNFSQKNFQGLWWGAERIWTGDLLRLKLGRNAIAPDGAPHIATPSTPGPASLKHNTGDVDPKQLGANSRGVFMRLDALFTVDVDLGNGRKQSECRAAGPLYELADEDWEDPSQPAQVAETSSSKTPEKALNGAPSGEYVNGMSNALPQPSPLKPAALPNPDPSINHDIHHPNVNVNASTSLNGSAAASSGDTGYKAPVPSTHHDLPEPPTGFKFRAILESGYEAVFSLTLLSGRYYPGILNHPLLSESVSAAFTPEGDINPLSSHLWALEGLEPGIANSMDPIKYKKKRMSMFIDAENSAREQLRDHLDITSKPSEDGHGEGFEGDISMEDGINPENMEIDQLNIVQDTRMQVDS</sequence>
<feature type="compositionally biased region" description="Basic and acidic residues" evidence="1">
    <location>
        <begin position="816"/>
        <end position="828"/>
    </location>
</feature>
<dbReference type="InterPro" id="IPR018839">
    <property type="entry name" value="Tscrpt-silencing_Clr2_C"/>
</dbReference>
<organism evidence="4 5">
    <name type="scientific">Collybiopsis confluens</name>
    <dbReference type="NCBI Taxonomy" id="2823264"/>
    <lineage>
        <taxon>Eukaryota</taxon>
        <taxon>Fungi</taxon>
        <taxon>Dikarya</taxon>
        <taxon>Basidiomycota</taxon>
        <taxon>Agaricomycotina</taxon>
        <taxon>Agaricomycetes</taxon>
        <taxon>Agaricomycetidae</taxon>
        <taxon>Agaricales</taxon>
        <taxon>Marasmiineae</taxon>
        <taxon>Omphalotaceae</taxon>
        <taxon>Collybiopsis</taxon>
    </lineage>
</organism>
<feature type="region of interest" description="Disordered" evidence="1">
    <location>
        <begin position="162"/>
        <end position="187"/>
    </location>
</feature>
<dbReference type="PANTHER" id="PTHR38046">
    <property type="entry name" value="CRYPTIC LOCI REGULATOR 2"/>
    <property type="match status" value="1"/>
</dbReference>
<feature type="compositionally biased region" description="Polar residues" evidence="1">
    <location>
        <begin position="278"/>
        <end position="303"/>
    </location>
</feature>
<dbReference type="GO" id="GO:0033553">
    <property type="term" value="C:rDNA heterochromatin"/>
    <property type="evidence" value="ECO:0007669"/>
    <property type="project" value="TreeGrafter"/>
</dbReference>
<comment type="caution">
    <text evidence="4">The sequence shown here is derived from an EMBL/GenBank/DDBJ whole genome shotgun (WGS) entry which is preliminary data.</text>
</comment>
<dbReference type="InterPro" id="IPR038986">
    <property type="entry name" value="Clr2"/>
</dbReference>
<dbReference type="GO" id="GO:0030466">
    <property type="term" value="P:silent mating-type cassette heterochromatin formation"/>
    <property type="evidence" value="ECO:0007669"/>
    <property type="project" value="TreeGrafter"/>
</dbReference>
<dbReference type="Pfam" id="PF16761">
    <property type="entry name" value="Clr2_transil"/>
    <property type="match status" value="1"/>
</dbReference>
<feature type="compositionally biased region" description="Polar residues" evidence="1">
    <location>
        <begin position="619"/>
        <end position="630"/>
    </location>
</feature>
<feature type="region of interest" description="Disordered" evidence="1">
    <location>
        <begin position="277"/>
        <end position="315"/>
    </location>
</feature>